<evidence type="ECO:0000256" key="1">
    <source>
        <dbReference type="SAM" id="MobiDB-lite"/>
    </source>
</evidence>
<proteinExistence type="predicted"/>
<reference evidence="2 3" key="1">
    <citation type="journal article" date="2016" name="Nat. Commun.">
        <title>Thousands of microbial genomes shed light on interconnected biogeochemical processes in an aquifer system.</title>
        <authorList>
            <person name="Anantharaman K."/>
            <person name="Brown C.T."/>
            <person name="Hug L.A."/>
            <person name="Sharon I."/>
            <person name="Castelle C.J."/>
            <person name="Probst A.J."/>
            <person name="Thomas B.C."/>
            <person name="Singh A."/>
            <person name="Wilkins M.J."/>
            <person name="Karaoz U."/>
            <person name="Brodie E.L."/>
            <person name="Williams K.H."/>
            <person name="Hubbard S.S."/>
            <person name="Banfield J.F."/>
        </authorList>
    </citation>
    <scope>NUCLEOTIDE SEQUENCE [LARGE SCALE GENOMIC DNA]</scope>
</reference>
<gene>
    <name evidence="2" type="ORF">A2V81_00055</name>
</gene>
<feature type="region of interest" description="Disordered" evidence="1">
    <location>
        <begin position="24"/>
        <end position="56"/>
    </location>
</feature>
<feature type="compositionally biased region" description="Acidic residues" evidence="1">
    <location>
        <begin position="27"/>
        <end position="41"/>
    </location>
</feature>
<accession>A0A1F4XL90</accession>
<evidence type="ECO:0000313" key="3">
    <source>
        <dbReference type="Proteomes" id="UP000177614"/>
    </source>
</evidence>
<dbReference type="STRING" id="1817814.A2V81_00055"/>
<dbReference type="AlphaFoldDB" id="A0A1F4XL90"/>
<evidence type="ECO:0000313" key="2">
    <source>
        <dbReference type="EMBL" id="OGC82447.1"/>
    </source>
</evidence>
<comment type="caution">
    <text evidence="2">The sequence shown here is derived from an EMBL/GenBank/DDBJ whole genome shotgun (WGS) entry which is preliminary data.</text>
</comment>
<protein>
    <submittedName>
        <fullName evidence="2">Uncharacterized protein</fullName>
    </submittedName>
</protein>
<dbReference type="Proteomes" id="UP000177614">
    <property type="component" value="Unassembled WGS sequence"/>
</dbReference>
<sequence>MDSVFSPELLRSVALIAGVVGVAGDEGGVDEGEDGDVEDGDGGIRDSPGTCPRSSGVATKKVKNVSMVFQFITGL</sequence>
<name>A0A1F4XL90_9BACT</name>
<organism evidence="2 3">
    <name type="scientific">Candidatus Abawacabacteria bacterium RBG_16_42_10</name>
    <dbReference type="NCBI Taxonomy" id="1817814"/>
    <lineage>
        <taxon>Bacteria</taxon>
        <taxon>Candidatus Abawacaibacteriota</taxon>
    </lineage>
</organism>
<dbReference type="EMBL" id="MEWR01000006">
    <property type="protein sequence ID" value="OGC82447.1"/>
    <property type="molecule type" value="Genomic_DNA"/>
</dbReference>